<organism evidence="2 3">
    <name type="scientific">Actinocatenispora comari</name>
    <dbReference type="NCBI Taxonomy" id="2807577"/>
    <lineage>
        <taxon>Bacteria</taxon>
        <taxon>Bacillati</taxon>
        <taxon>Actinomycetota</taxon>
        <taxon>Actinomycetes</taxon>
        <taxon>Micromonosporales</taxon>
        <taxon>Micromonosporaceae</taxon>
        <taxon>Actinocatenispora</taxon>
    </lineage>
</organism>
<protein>
    <submittedName>
        <fullName evidence="2">Aminoglycoside phosphotransferase</fullName>
    </submittedName>
</protein>
<dbReference type="Pfam" id="PF01636">
    <property type="entry name" value="APH"/>
    <property type="match status" value="1"/>
</dbReference>
<comment type="caution">
    <text evidence="2">The sequence shown here is derived from an EMBL/GenBank/DDBJ whole genome shotgun (WGS) entry which is preliminary data.</text>
</comment>
<evidence type="ECO:0000313" key="2">
    <source>
        <dbReference type="EMBL" id="GIL28953.1"/>
    </source>
</evidence>
<feature type="domain" description="Aminoglycoside phosphotransferase" evidence="1">
    <location>
        <begin position="39"/>
        <end position="256"/>
    </location>
</feature>
<dbReference type="RefSeq" id="WP_207126665.1">
    <property type="nucleotide sequence ID" value="NZ_BOPO01000082.1"/>
</dbReference>
<evidence type="ECO:0000313" key="3">
    <source>
        <dbReference type="Proteomes" id="UP000614996"/>
    </source>
</evidence>
<reference evidence="3" key="1">
    <citation type="journal article" date="2021" name="Int. J. Syst. Evol. Microbiol.">
        <title>Actinocatenispora comari sp. nov., an endophytic actinomycete isolated from aerial parts of Comarum salesowianum.</title>
        <authorList>
            <person name="Oyunbileg N."/>
            <person name="Iizaka Y."/>
            <person name="Hamada M."/>
            <person name="Davaapurev B.O."/>
            <person name="Fukumoto A."/>
            <person name="Tsetseg B."/>
            <person name="Kato F."/>
            <person name="Tamura T."/>
            <person name="Batkhuu J."/>
            <person name="Anzai Y."/>
        </authorList>
    </citation>
    <scope>NUCLEOTIDE SEQUENCE [LARGE SCALE GENOMIC DNA]</scope>
    <source>
        <strain evidence="3">NUM-2625</strain>
    </source>
</reference>
<gene>
    <name evidence="2" type="ORF">NUM_42070</name>
</gene>
<dbReference type="InterPro" id="IPR011009">
    <property type="entry name" value="Kinase-like_dom_sf"/>
</dbReference>
<evidence type="ECO:0000259" key="1">
    <source>
        <dbReference type="Pfam" id="PF01636"/>
    </source>
</evidence>
<keyword evidence="3" id="KW-1185">Reference proteome</keyword>
<dbReference type="AlphaFoldDB" id="A0A8J4AHW1"/>
<dbReference type="InterPro" id="IPR002575">
    <property type="entry name" value="Aminoglycoside_PTrfase"/>
</dbReference>
<dbReference type="Gene3D" id="1.10.510.10">
    <property type="entry name" value="Transferase(Phosphotransferase) domain 1"/>
    <property type="match status" value="1"/>
</dbReference>
<dbReference type="EMBL" id="BOPO01000082">
    <property type="protein sequence ID" value="GIL28953.1"/>
    <property type="molecule type" value="Genomic_DNA"/>
</dbReference>
<sequence length="312" mass="34884">MPHPDLTAAPAAVDLDTTLRDACALRGVPADGARLLHHSSNAVFHLPAADIVARLTPGDNVGDRLRATQSITRWLADEHHFPATRPADIEPVETKTATVTFWQYYPQPNPAPDPRSADLARLLRRLHHLNQAPPTTLEAWVPLESLDTALHDTPIKAPLSSEERRWLLDEVNRVRDDCLNLDYHLDRGLIHGDAWAGNLLRGHDDGYLLGDWDWLAWGPREIDLIPTWHAATRYGRGASWSAAFAAEYGYDLSSWHGFASLLHMRDLVQLTGPLRRAATSNRHHHMLRQRFDAIRAGDPTPWTAFQPGASTT</sequence>
<name>A0A8J4AHW1_9ACTN</name>
<accession>A0A8J4AHW1</accession>
<dbReference type="SUPFAM" id="SSF56112">
    <property type="entry name" value="Protein kinase-like (PK-like)"/>
    <property type="match status" value="1"/>
</dbReference>
<dbReference type="Proteomes" id="UP000614996">
    <property type="component" value="Unassembled WGS sequence"/>
</dbReference>
<proteinExistence type="predicted"/>